<dbReference type="AlphaFoldDB" id="A0AAV1ZFW1"/>
<evidence type="ECO:0000313" key="4">
    <source>
        <dbReference type="EMBL" id="CAL1270632.1"/>
    </source>
</evidence>
<feature type="region of interest" description="Disordered" evidence="1">
    <location>
        <begin position="746"/>
        <end position="774"/>
    </location>
</feature>
<proteinExistence type="predicted"/>
<evidence type="ECO:0000256" key="1">
    <source>
        <dbReference type="SAM" id="MobiDB-lite"/>
    </source>
</evidence>
<dbReference type="PANTHER" id="PTHR19143">
    <property type="entry name" value="FIBRINOGEN/TENASCIN/ANGIOPOEITIN"/>
    <property type="match status" value="1"/>
</dbReference>
<dbReference type="InterPro" id="IPR036056">
    <property type="entry name" value="Fibrinogen-like_C"/>
</dbReference>
<dbReference type="EMBL" id="CAXIEN010000050">
    <property type="protein sequence ID" value="CAL1270632.1"/>
    <property type="molecule type" value="Genomic_DNA"/>
</dbReference>
<feature type="domain" description="Fibrinogen C-terminal" evidence="3">
    <location>
        <begin position="242"/>
        <end position="460"/>
    </location>
</feature>
<dbReference type="InterPro" id="IPR014716">
    <property type="entry name" value="Fibrinogen_a/b/g_C_1"/>
</dbReference>
<dbReference type="GO" id="GO:0005615">
    <property type="term" value="C:extracellular space"/>
    <property type="evidence" value="ECO:0007669"/>
    <property type="project" value="TreeGrafter"/>
</dbReference>
<evidence type="ECO:0000259" key="3">
    <source>
        <dbReference type="PROSITE" id="PS51406"/>
    </source>
</evidence>
<feature type="transmembrane region" description="Helical" evidence="2">
    <location>
        <begin position="782"/>
        <end position="799"/>
    </location>
</feature>
<dbReference type="InterPro" id="IPR002181">
    <property type="entry name" value="Fibrinogen_a/b/g_C_dom"/>
</dbReference>
<name>A0AAV1ZFW1_9ARAC</name>
<dbReference type="InterPro" id="IPR050373">
    <property type="entry name" value="Fibrinogen_C-term_domain"/>
</dbReference>
<reference evidence="4 5" key="1">
    <citation type="submission" date="2024-04" db="EMBL/GenBank/DDBJ databases">
        <authorList>
            <person name="Rising A."/>
            <person name="Reimegard J."/>
            <person name="Sonavane S."/>
            <person name="Akerstrom W."/>
            <person name="Nylinder S."/>
            <person name="Hedman E."/>
            <person name="Kallberg Y."/>
        </authorList>
    </citation>
    <scope>NUCLEOTIDE SEQUENCE [LARGE SCALE GENOMIC DNA]</scope>
</reference>
<dbReference type="Proteomes" id="UP001497382">
    <property type="component" value="Unassembled WGS sequence"/>
</dbReference>
<dbReference type="SUPFAM" id="SSF56496">
    <property type="entry name" value="Fibrinogen C-terminal domain-like"/>
    <property type="match status" value="4"/>
</dbReference>
<protein>
    <recommendedName>
        <fullName evidence="3">Fibrinogen C-terminal domain-containing protein</fullName>
    </recommendedName>
</protein>
<feature type="compositionally biased region" description="Polar residues" evidence="1">
    <location>
        <begin position="762"/>
        <end position="772"/>
    </location>
</feature>
<feature type="domain" description="Fibrinogen C-terminal" evidence="3">
    <location>
        <begin position="554"/>
        <end position="752"/>
    </location>
</feature>
<feature type="transmembrane region" description="Helical" evidence="2">
    <location>
        <begin position="461"/>
        <end position="479"/>
    </location>
</feature>
<keyword evidence="2" id="KW-0812">Transmembrane</keyword>
<keyword evidence="2" id="KW-0472">Membrane</keyword>
<gene>
    <name evidence="4" type="ORF">LARSCL_LOCUS5407</name>
</gene>
<organism evidence="4 5">
    <name type="scientific">Larinioides sclopetarius</name>
    <dbReference type="NCBI Taxonomy" id="280406"/>
    <lineage>
        <taxon>Eukaryota</taxon>
        <taxon>Metazoa</taxon>
        <taxon>Ecdysozoa</taxon>
        <taxon>Arthropoda</taxon>
        <taxon>Chelicerata</taxon>
        <taxon>Arachnida</taxon>
        <taxon>Araneae</taxon>
        <taxon>Araneomorphae</taxon>
        <taxon>Entelegynae</taxon>
        <taxon>Araneoidea</taxon>
        <taxon>Araneidae</taxon>
        <taxon>Larinioides</taxon>
    </lineage>
</organism>
<evidence type="ECO:0000256" key="2">
    <source>
        <dbReference type="SAM" id="Phobius"/>
    </source>
</evidence>
<dbReference type="PROSITE" id="PS51406">
    <property type="entry name" value="FIBRINOGEN_C_2"/>
    <property type="match status" value="4"/>
</dbReference>
<feature type="domain" description="Fibrinogen C-terminal" evidence="3">
    <location>
        <begin position="1"/>
        <end position="148"/>
    </location>
</feature>
<dbReference type="Gene3D" id="3.90.215.10">
    <property type="entry name" value="Gamma Fibrinogen, chain A, domain 1"/>
    <property type="match status" value="4"/>
</dbReference>
<keyword evidence="2" id="KW-1133">Transmembrane helix</keyword>
<sequence length="1094" mass="125034">MQTDDGGWTVIQRRGKFPVQLDFQKDWESYKKGFGNVSEEFWLGNENIRVLCEEGCEIRFDLEDEKGEKGFALYRSFNLSGSNYRISITGYTGNIGDSMQHGNNNDFSTKDRGNTEKVKRYKGGWWYGSAGYFCNLNGIYQPGRSNDETVGCFLTTIYSEEPVNSGCLEREKALALLETAENLLTKARTSFPSCKENINSTNELECAGKKSLAYIEISKKLISYVRKSFPTCSKPIEKDDKIIQEVKHRDCSEILTSGHNESGVYTIWTEESFTTGKSLKVYCDMETDKGGWTVILVIQRRGKFPVQQDFYLDWESYKNGFGNITQEFWLGNENIHVLCLKGCKIRFDLQDRKGAKGFALYQNFKLSDSSYRLNISGYTGNVGDGMKYDNNNDFATKDKGTEANKAMKFKGGWWYGNNGYFCNLNGIYQPGRTSNDIVLWHTWRELENLAKVEMKVKQKKSFYFSVLFIGFLTVIHAAGSKESGCLQKEKTLTLLETAEDLLTKATNSFPTCKEDVNSTDQSECGRKKSLAYIEVSKKMISDVRRNFPSCPKVIEKYDKPRDCSEIFTSGQKQNGVFTIWPRQPFTTGKPLDVYCDMQTDNGGWTDWESYKNGFGNLLEEYWLGNENIRALCPNGCEIRFDLVDEKGERGFAHYQNFYLSSGNYRLNITGYTGNVGDSMRVHHNIDFSTKDKGDSEKSKRYKGGWWYGHGGYYCNLNGIYQPGESNDATVHWYAWRQAYNLANVEMKSSNPEDPDGNHHKSNQQTPASTSFRSPRPVGWKSLYFFYACFFGFLVIVYTLEPVKSRCLEKEKALTLLETAENLLSKAEESFPSCKNNLNSPDTSDCDGVKPLAYIEISKKLISDVKERFPTCFTHIEKDDKIIQEVKHKDCSEILASGHNESGVYTIWTDESFTTGKSLQVYCDMGTDKGGWTVIQRRGKFSSQQDFDKDWESYKNGFGNLTKEFWLGNENIRILCLKGCEIRFDLQDEEGKKGFALYKSFHLSSSNYRLSISGYTGNVGDNMRLHHNIDFSTKDKGDREKSKAHKGGWWYGHGGYYCNLNGIYQPGKSNDATVHWYAWRQAYNLANVEMKVRSK</sequence>
<dbReference type="NCBIfam" id="NF040941">
    <property type="entry name" value="GGGWT_bact"/>
    <property type="match status" value="3"/>
</dbReference>
<comment type="caution">
    <text evidence="4">The sequence shown here is derived from an EMBL/GenBank/DDBJ whole genome shotgun (WGS) entry which is preliminary data.</text>
</comment>
<accession>A0AAV1ZFW1</accession>
<keyword evidence="5" id="KW-1185">Reference proteome</keyword>
<feature type="domain" description="Fibrinogen C-terminal" evidence="3">
    <location>
        <begin position="881"/>
        <end position="1094"/>
    </location>
</feature>
<dbReference type="SMART" id="SM00186">
    <property type="entry name" value="FBG"/>
    <property type="match status" value="4"/>
</dbReference>
<dbReference type="CDD" id="cd00087">
    <property type="entry name" value="FReD"/>
    <property type="match status" value="2"/>
</dbReference>
<dbReference type="Pfam" id="PF00147">
    <property type="entry name" value="Fibrinogen_C"/>
    <property type="match status" value="4"/>
</dbReference>
<evidence type="ECO:0000313" key="5">
    <source>
        <dbReference type="Proteomes" id="UP001497382"/>
    </source>
</evidence>